<feature type="region of interest" description="Disordered" evidence="6">
    <location>
        <begin position="1"/>
        <end position="34"/>
    </location>
</feature>
<evidence type="ECO:0000256" key="6">
    <source>
        <dbReference type="SAM" id="MobiDB-lite"/>
    </source>
</evidence>
<evidence type="ECO:0000256" key="4">
    <source>
        <dbReference type="ARBA" id="ARBA00023136"/>
    </source>
</evidence>
<evidence type="ECO:0000256" key="3">
    <source>
        <dbReference type="ARBA" id="ARBA00022989"/>
    </source>
</evidence>
<dbReference type="Pfam" id="PF04184">
    <property type="entry name" value="ST7"/>
    <property type="match status" value="1"/>
</dbReference>
<dbReference type="InterPro" id="IPR007311">
    <property type="entry name" value="ST7"/>
</dbReference>
<reference evidence="9 10" key="1">
    <citation type="submission" date="2019-08" db="EMBL/GenBank/DDBJ databases">
        <title>Deep-cultivation of Planctomycetes and their phenomic and genomic characterization uncovers novel biology.</title>
        <authorList>
            <person name="Wiegand S."/>
            <person name="Jogler M."/>
            <person name="Boedeker C."/>
            <person name="Pinto D."/>
            <person name="Vollmers J."/>
            <person name="Rivas-Marin E."/>
            <person name="Kohn T."/>
            <person name="Peeters S.H."/>
            <person name="Heuer A."/>
            <person name="Rast P."/>
            <person name="Oberbeckmann S."/>
            <person name="Bunk B."/>
            <person name="Jeske O."/>
            <person name="Meyerdierks A."/>
            <person name="Storesund J.E."/>
            <person name="Kallscheuer N."/>
            <person name="Luecker S."/>
            <person name="Lage O.M."/>
            <person name="Pohl T."/>
            <person name="Merkel B.J."/>
            <person name="Hornburger P."/>
            <person name="Mueller R.-W."/>
            <person name="Bruemmer F."/>
            <person name="Labrenz M."/>
            <person name="Spormann A.M."/>
            <person name="Op den Camp H."/>
            <person name="Overmann J."/>
            <person name="Amann R."/>
            <person name="Jetten M.S.M."/>
            <person name="Mascher T."/>
            <person name="Medema M.H."/>
            <person name="Devos D.P."/>
            <person name="Kaster A.-K."/>
            <person name="Ovreas L."/>
            <person name="Rohde M."/>
            <person name="Galperin M.Y."/>
            <person name="Jogler C."/>
        </authorList>
    </citation>
    <scope>NUCLEOTIDE SEQUENCE [LARGE SCALE GENOMIC DNA]</scope>
    <source>
        <strain evidence="9 10">OJF2</strain>
    </source>
</reference>
<dbReference type="GO" id="GO:0016020">
    <property type="term" value="C:membrane"/>
    <property type="evidence" value="ECO:0007669"/>
    <property type="project" value="UniProtKB-SubCell"/>
</dbReference>
<dbReference type="KEGG" id="agv:OJF2_29800"/>
<evidence type="ECO:0000256" key="5">
    <source>
        <dbReference type="PROSITE-ProRule" id="PRU00339"/>
    </source>
</evidence>
<dbReference type="PANTHER" id="PTHR12745">
    <property type="entry name" value="SUPPRESSION OF TUMORIGENICITY 7"/>
    <property type="match status" value="1"/>
</dbReference>
<keyword evidence="4" id="KW-0472">Membrane</keyword>
<evidence type="ECO:0000313" key="9">
    <source>
        <dbReference type="EMBL" id="QEH34441.1"/>
    </source>
</evidence>
<dbReference type="SUPFAM" id="SSF48452">
    <property type="entry name" value="TPR-like"/>
    <property type="match status" value="1"/>
</dbReference>
<evidence type="ECO:0000313" key="10">
    <source>
        <dbReference type="Proteomes" id="UP000324233"/>
    </source>
</evidence>
<keyword evidence="3" id="KW-1133">Transmembrane helix</keyword>
<dbReference type="PROSITE" id="PS50005">
    <property type="entry name" value="TPR"/>
    <property type="match status" value="1"/>
</dbReference>
<feature type="domain" description="DUF7309" evidence="8">
    <location>
        <begin position="470"/>
        <end position="603"/>
    </location>
</feature>
<dbReference type="PANTHER" id="PTHR12745:SF6">
    <property type="entry name" value="PROTEIN ST7 HOMOLOG"/>
    <property type="match status" value="1"/>
</dbReference>
<accession>A0A5B9W2Y1</accession>
<dbReference type="Pfam" id="PF23988">
    <property type="entry name" value="DUF7309"/>
    <property type="match status" value="1"/>
</dbReference>
<dbReference type="AlphaFoldDB" id="A0A5B9W2Y1"/>
<gene>
    <name evidence="9" type="ORF">OJF2_29800</name>
</gene>
<feature type="repeat" description="TPR" evidence="5">
    <location>
        <begin position="148"/>
        <end position="181"/>
    </location>
</feature>
<dbReference type="Proteomes" id="UP000324233">
    <property type="component" value="Chromosome"/>
</dbReference>
<organism evidence="9 10">
    <name type="scientific">Aquisphaera giovannonii</name>
    <dbReference type="NCBI Taxonomy" id="406548"/>
    <lineage>
        <taxon>Bacteria</taxon>
        <taxon>Pseudomonadati</taxon>
        <taxon>Planctomycetota</taxon>
        <taxon>Planctomycetia</taxon>
        <taxon>Isosphaerales</taxon>
        <taxon>Isosphaeraceae</taxon>
        <taxon>Aquisphaera</taxon>
    </lineage>
</organism>
<keyword evidence="2" id="KW-0812">Transmembrane</keyword>
<evidence type="ECO:0000259" key="8">
    <source>
        <dbReference type="Pfam" id="PF23988"/>
    </source>
</evidence>
<dbReference type="InterPro" id="IPR011990">
    <property type="entry name" value="TPR-like_helical_dom_sf"/>
</dbReference>
<dbReference type="InterPro" id="IPR054216">
    <property type="entry name" value="DUF6930"/>
</dbReference>
<comment type="subcellular location">
    <subcellularLocation>
        <location evidence="1">Membrane</location>
        <topology evidence="1">Multi-pass membrane protein</topology>
    </subcellularLocation>
</comment>
<evidence type="ECO:0000256" key="1">
    <source>
        <dbReference type="ARBA" id="ARBA00004141"/>
    </source>
</evidence>
<dbReference type="Pfam" id="PF22007">
    <property type="entry name" value="DUF6930"/>
    <property type="match status" value="1"/>
</dbReference>
<proteinExistence type="predicted"/>
<dbReference type="RefSeq" id="WP_168221800.1">
    <property type="nucleotide sequence ID" value="NZ_CP042997.1"/>
</dbReference>
<keyword evidence="5" id="KW-0802">TPR repeat</keyword>
<evidence type="ECO:0000259" key="7">
    <source>
        <dbReference type="Pfam" id="PF22007"/>
    </source>
</evidence>
<dbReference type="Gene3D" id="1.25.40.10">
    <property type="entry name" value="Tetratricopeptide repeat domain"/>
    <property type="match status" value="1"/>
</dbReference>
<name>A0A5B9W2Y1_9BACT</name>
<dbReference type="InterPro" id="IPR055733">
    <property type="entry name" value="DUF7309"/>
</dbReference>
<dbReference type="InterPro" id="IPR019734">
    <property type="entry name" value="TPR_rpt"/>
</dbReference>
<sequence length="644" mass="71138">MARKKPDESQPGPKRPPRKKPTPRAGSGPEAPLVLPDRRLIERGMRDILTGQFGAAAETAFDRARELVYDALEEPDPTKRAGLAREALAVSPDVADAYVLLAEQAPTRKEALALYEQAVAAGERALGPEAFRDHAGHFWGILETRPYMRAREGLAMVLWALGRQDEAVSHLRDMLRLNPGDNQGVRYNLAAWLLLLDRDDELERLLDRYDGDGSAAWAYNRALLAFRRQGDTPESRKQLKAAQKSNRHVATYLLQDEPLPAEGPPYYSRGGEDEAMLYAQQGLSAWRSTPGALAWMKDVFGGKGRGKKAVKKTAAAGPTAAGLARLKALRREPDEWQVDARPMPNLVESGGELVQPWLILAVSRQHKGIMALEMDLQPPSPARIWDVLAQAMSRPKLGKPHRPGELQVLAGPAWEELAPHLEELGVECLQGEELGAIDFVFKDLIGHLMGDAPPGLLETPGVTPELVAGFYEAAAGFYRRAPWKSLGYEEAIRVECDRFRGGPWYAVVMGRSGMTLGLTLYTDLDLLRRMWSGRLADERSARLTVALTVHFDPPPHIPPADLLAGREHGWEVAGPDAYPSIFKKEKGMTMRPPLPWELELMEACLRAIPDFMAAHRPGDTTPDRRTVRAGSGEATLVLAWLDET</sequence>
<feature type="domain" description="DUF6930" evidence="7">
    <location>
        <begin position="323"/>
        <end position="444"/>
    </location>
</feature>
<protein>
    <submittedName>
        <fullName evidence="9">ST7 protein</fullName>
    </submittedName>
</protein>
<evidence type="ECO:0000256" key="2">
    <source>
        <dbReference type="ARBA" id="ARBA00022692"/>
    </source>
</evidence>
<dbReference type="EMBL" id="CP042997">
    <property type="protein sequence ID" value="QEH34441.1"/>
    <property type="molecule type" value="Genomic_DNA"/>
</dbReference>
<keyword evidence="10" id="KW-1185">Reference proteome</keyword>